<dbReference type="PANTHER" id="PTHR43004:SF19">
    <property type="entry name" value="BINDING MONOOXYGENASE, PUTATIVE (JCVI)-RELATED"/>
    <property type="match status" value="1"/>
</dbReference>
<evidence type="ECO:0000313" key="6">
    <source>
        <dbReference type="Proteomes" id="UP000193387"/>
    </source>
</evidence>
<proteinExistence type="predicted"/>
<organism evidence="5 6">
    <name type="scientific">Mycobacterium saskatchewanense</name>
    <dbReference type="NCBI Taxonomy" id="220927"/>
    <lineage>
        <taxon>Bacteria</taxon>
        <taxon>Bacillati</taxon>
        <taxon>Actinomycetota</taxon>
        <taxon>Actinomycetes</taxon>
        <taxon>Mycobacteriales</taxon>
        <taxon>Mycobacteriaceae</taxon>
        <taxon>Mycobacterium</taxon>
        <taxon>Mycobacterium simiae complex</taxon>
    </lineage>
</organism>
<protein>
    <submittedName>
        <fullName evidence="5">Aromatic ring hydroxylase</fullName>
    </submittedName>
</protein>
<dbReference type="RefSeq" id="WP_085254486.1">
    <property type="nucleotide sequence ID" value="NZ_AP022573.1"/>
</dbReference>
<accession>A0AAJ3NSV6</accession>
<evidence type="ECO:0000256" key="2">
    <source>
        <dbReference type="ARBA" id="ARBA00022630"/>
    </source>
</evidence>
<keyword evidence="3" id="KW-0274">FAD</keyword>
<keyword evidence="6" id="KW-1185">Reference proteome</keyword>
<dbReference type="Proteomes" id="UP000193387">
    <property type="component" value="Unassembled WGS sequence"/>
</dbReference>
<reference evidence="5 6" key="1">
    <citation type="submission" date="2016-01" db="EMBL/GenBank/DDBJ databases">
        <title>The new phylogeny of the genus Mycobacterium.</title>
        <authorList>
            <person name="Tarcisio F."/>
            <person name="Conor M."/>
            <person name="Antonella G."/>
            <person name="Elisabetta G."/>
            <person name="Giulia F.S."/>
            <person name="Sara T."/>
            <person name="Anna F."/>
            <person name="Clotilde B."/>
            <person name="Roberto B."/>
            <person name="Veronica D.S."/>
            <person name="Fabio R."/>
            <person name="Monica P."/>
            <person name="Olivier J."/>
            <person name="Enrico T."/>
            <person name="Nicola S."/>
        </authorList>
    </citation>
    <scope>NUCLEOTIDE SEQUENCE [LARGE SCALE GENOMIC DNA]</scope>
    <source>
        <strain evidence="5 6">DSM 44616</strain>
    </source>
</reference>
<dbReference type="InterPro" id="IPR002938">
    <property type="entry name" value="FAD-bd"/>
</dbReference>
<evidence type="ECO:0000259" key="4">
    <source>
        <dbReference type="Pfam" id="PF01494"/>
    </source>
</evidence>
<comment type="cofactor">
    <cofactor evidence="1">
        <name>FAD</name>
        <dbReference type="ChEBI" id="CHEBI:57692"/>
    </cofactor>
</comment>
<feature type="domain" description="FAD-binding" evidence="4">
    <location>
        <begin position="6"/>
        <end position="375"/>
    </location>
</feature>
<dbReference type="Gene3D" id="3.40.30.120">
    <property type="match status" value="1"/>
</dbReference>
<dbReference type="SUPFAM" id="SSF51905">
    <property type="entry name" value="FAD/NAD(P)-binding domain"/>
    <property type="match status" value="1"/>
</dbReference>
<keyword evidence="2" id="KW-0285">Flavoprotein</keyword>
<dbReference type="PROSITE" id="PS51257">
    <property type="entry name" value="PROKAR_LIPOPROTEIN"/>
    <property type="match status" value="1"/>
</dbReference>
<dbReference type="PANTHER" id="PTHR43004">
    <property type="entry name" value="TRK SYSTEM POTASSIUM UPTAKE PROTEIN"/>
    <property type="match status" value="1"/>
</dbReference>
<evidence type="ECO:0000313" key="5">
    <source>
        <dbReference type="EMBL" id="ORW73709.1"/>
    </source>
</evidence>
<gene>
    <name evidence="5" type="ORF">AWC23_06400</name>
</gene>
<dbReference type="Pfam" id="PF21274">
    <property type="entry name" value="Rng_hyd_C"/>
    <property type="match status" value="1"/>
</dbReference>
<dbReference type="Pfam" id="PF01494">
    <property type="entry name" value="FAD_binding_3"/>
    <property type="match status" value="1"/>
</dbReference>
<evidence type="ECO:0000256" key="3">
    <source>
        <dbReference type="ARBA" id="ARBA00022827"/>
    </source>
</evidence>
<dbReference type="EMBL" id="LQPR01000013">
    <property type="protein sequence ID" value="ORW73709.1"/>
    <property type="molecule type" value="Genomic_DNA"/>
</dbReference>
<name>A0AAJ3NSV6_9MYCO</name>
<dbReference type="Gene3D" id="3.50.50.60">
    <property type="entry name" value="FAD/NAD(P)-binding domain"/>
    <property type="match status" value="1"/>
</dbReference>
<dbReference type="Gene3D" id="3.30.9.10">
    <property type="entry name" value="D-Amino Acid Oxidase, subunit A, domain 2"/>
    <property type="match status" value="1"/>
</dbReference>
<dbReference type="AlphaFoldDB" id="A0AAJ3NSV6"/>
<dbReference type="GO" id="GO:0016709">
    <property type="term" value="F:oxidoreductase activity, acting on paired donors, with incorporation or reduction of molecular oxygen, NAD(P)H as one donor, and incorporation of one atom of oxygen"/>
    <property type="evidence" value="ECO:0007669"/>
    <property type="project" value="UniProtKB-ARBA"/>
</dbReference>
<dbReference type="GO" id="GO:0071949">
    <property type="term" value="F:FAD binding"/>
    <property type="evidence" value="ECO:0007669"/>
    <property type="project" value="InterPro"/>
</dbReference>
<dbReference type="InterPro" id="IPR050641">
    <property type="entry name" value="RIFMO-like"/>
</dbReference>
<sequence length="595" mass="64828">MREITVPVFIVGGGGCGLSASIFLSNLGVQHIVCERRESTSRKPKAHYLNQRTMEIFRQHGIYDTIRAAGAPIEKMGLVQWRTTLGGDGALDRRVFQQMEAFGGRGLRPRYEADGPVLSGNLPQIRLEPLLRQLAEERAPDSVLFNHTVTEISQNDSGVTALVMDNASGESFRVHAQYAIGADAGRLVGPTFGVELEGPTGLLDMVGVHFSADLSEWWDDEAFLMFFNNPEGSGTWGSGAMAVLGPTWGKHSEEWVIQFAFALDDEARNDESAMVPRVRKLLKLPDLELHVHGINHWVLEGVLANKYQVGRVFLAGDAAHRHPPTTGLGLNTAFQDAHNLAWKLALVLNNGLSPALLDTYEPERRPVGRRNVDWAMFTFMNHGVLDAGRGITPGASVEQNRAAFEALLADNDMGATLRARADEVFATHRIEMQAHDVEMGFFYPEGALVPDGSPRPPRDPMGCIYTPSTRPGHRLPHAWVESPHGQRISTHDLVTDAGFVLITGDDGAGWCDVAARVGKEHGISLQAVSIGERGDFLDADRLWSRVREIDDSGAVLVRPDNIVAWRSRAIVEDPGAALSGALAAALKTSDKSATS</sequence>
<comment type="caution">
    <text evidence="5">The sequence shown here is derived from an EMBL/GenBank/DDBJ whole genome shotgun (WGS) entry which is preliminary data.</text>
</comment>
<evidence type="ECO:0000256" key="1">
    <source>
        <dbReference type="ARBA" id="ARBA00001974"/>
    </source>
</evidence>
<dbReference type="PRINTS" id="PR00420">
    <property type="entry name" value="RNGMNOXGNASE"/>
</dbReference>
<dbReference type="InterPro" id="IPR036188">
    <property type="entry name" value="FAD/NAD-bd_sf"/>
</dbReference>